<reference evidence="1 2" key="1">
    <citation type="submission" date="2016-08" db="EMBL/GenBank/DDBJ databases">
        <authorList>
            <person name="Seilhamer J.J."/>
        </authorList>
    </citation>
    <scope>NUCLEOTIDE SEQUENCE [LARGE SCALE GENOMIC DNA]</scope>
    <source>
        <strain evidence="1 2">HBR26</strain>
    </source>
</reference>
<dbReference type="EMBL" id="FMAJ01000035">
    <property type="protein sequence ID" value="SCB62180.1"/>
    <property type="molecule type" value="Genomic_DNA"/>
</dbReference>
<evidence type="ECO:0000313" key="2">
    <source>
        <dbReference type="Proteomes" id="UP000198723"/>
    </source>
</evidence>
<organism evidence="1 2">
    <name type="scientific">Rhizobium aethiopicum</name>
    <dbReference type="NCBI Taxonomy" id="1138170"/>
    <lineage>
        <taxon>Bacteria</taxon>
        <taxon>Pseudomonadati</taxon>
        <taxon>Pseudomonadota</taxon>
        <taxon>Alphaproteobacteria</taxon>
        <taxon>Hyphomicrobiales</taxon>
        <taxon>Rhizobiaceae</taxon>
        <taxon>Rhizobium/Agrobacterium group</taxon>
        <taxon>Rhizobium</taxon>
    </lineage>
</organism>
<sequence>MVHYIFAIAVPYVHTDDTAPLEVLLIDGVNTSRNFRSKVEALKYLAFGSLVAPPHRHHKLPCWHQYRPGLKEARFTFPENLFIGAVNALD</sequence>
<evidence type="ECO:0000313" key="1">
    <source>
        <dbReference type="EMBL" id="SCB62180.1"/>
    </source>
</evidence>
<accession>A0A1C3YCS3</accession>
<dbReference type="Proteomes" id="UP000198723">
    <property type="component" value="Unassembled WGS sequence"/>
</dbReference>
<dbReference type="STRING" id="1138170.GA0061105_13519"/>
<protein>
    <submittedName>
        <fullName evidence="1">Uncharacterized protein</fullName>
    </submittedName>
</protein>
<proteinExistence type="predicted"/>
<dbReference type="AlphaFoldDB" id="A0A1C3YCS3"/>
<name>A0A1C3YCS3_9HYPH</name>
<gene>
    <name evidence="1" type="ORF">GA0061105_13519</name>
</gene>